<evidence type="ECO:0000313" key="2">
    <source>
        <dbReference type="EMBL" id="KAH0565792.1"/>
    </source>
</evidence>
<dbReference type="AlphaFoldDB" id="A0A9P8LHV5"/>
<protein>
    <recommendedName>
        <fullName evidence="4">RRM domain-containing protein</fullName>
    </recommendedName>
</protein>
<comment type="caution">
    <text evidence="2">The sequence shown here is derived from an EMBL/GenBank/DDBJ whole genome shotgun (WGS) entry which is preliminary data.</text>
</comment>
<gene>
    <name evidence="2" type="ORF">GP486_000811</name>
</gene>
<reference evidence="2" key="1">
    <citation type="submission" date="2021-03" db="EMBL/GenBank/DDBJ databases">
        <title>Comparative genomics and phylogenomic investigation of the class Geoglossomycetes provide insights into ecological specialization and systematics.</title>
        <authorList>
            <person name="Melie T."/>
            <person name="Pirro S."/>
            <person name="Miller A.N."/>
            <person name="Quandt A."/>
        </authorList>
    </citation>
    <scope>NUCLEOTIDE SEQUENCE</scope>
    <source>
        <strain evidence="2">CAQ_001_2017</strain>
    </source>
</reference>
<dbReference type="Proteomes" id="UP000750711">
    <property type="component" value="Unassembled WGS sequence"/>
</dbReference>
<evidence type="ECO:0000256" key="1">
    <source>
        <dbReference type="SAM" id="MobiDB-lite"/>
    </source>
</evidence>
<name>A0A9P8LHV5_9PEZI</name>
<evidence type="ECO:0008006" key="4">
    <source>
        <dbReference type="Google" id="ProtNLM"/>
    </source>
</evidence>
<dbReference type="EMBL" id="JAGHQM010000060">
    <property type="protein sequence ID" value="KAH0565792.1"/>
    <property type="molecule type" value="Genomic_DNA"/>
</dbReference>
<feature type="region of interest" description="Disordered" evidence="1">
    <location>
        <begin position="1"/>
        <end position="38"/>
    </location>
</feature>
<keyword evidence="3" id="KW-1185">Reference proteome</keyword>
<proteinExistence type="predicted"/>
<sequence length="359" mass="38917">MESSNQFGLSSSPHSPSGAEVTSHNGSSETSLSTFSEQQPAAFVEGTVAPTYALNAAHFLPGFLTSPSAAHQSQVHQLGSSSQFPQGMHDPFVGNTSSLALREQKLSPTASAFQPFGSASISQSASLVDTTSRARDFLKVTIASSSPRNNLPLRLGAESSTRYLIISNIDKATAPKELREFFTAREFPSLKGLEAAKLSSTGTIYLGFWDIRDAEKAFRKAETEGPGWDVEYYSRVQYAQILTQTSAFVSAYEAQLLVTAVFKGSSETFDAASIQHMLREVLARFGDMKSYQNLNDNEPGVVRIVVEFFDTRESDDALQALKNYKFQEILCLVVAGAQKSILLHMGRAAIGKTIATIKA</sequence>
<accession>A0A9P8LHV5</accession>
<evidence type="ECO:0000313" key="3">
    <source>
        <dbReference type="Proteomes" id="UP000750711"/>
    </source>
</evidence>
<organism evidence="2 3">
    <name type="scientific">Trichoglossum hirsutum</name>
    <dbReference type="NCBI Taxonomy" id="265104"/>
    <lineage>
        <taxon>Eukaryota</taxon>
        <taxon>Fungi</taxon>
        <taxon>Dikarya</taxon>
        <taxon>Ascomycota</taxon>
        <taxon>Pezizomycotina</taxon>
        <taxon>Geoglossomycetes</taxon>
        <taxon>Geoglossales</taxon>
        <taxon>Geoglossaceae</taxon>
        <taxon>Trichoglossum</taxon>
    </lineage>
</organism>